<evidence type="ECO:0000313" key="2">
    <source>
        <dbReference type="Proteomes" id="UP000054166"/>
    </source>
</evidence>
<protein>
    <submittedName>
        <fullName evidence="1">Uncharacterized protein</fullName>
    </submittedName>
</protein>
<gene>
    <name evidence="1" type="ORF">PILCRDRAFT_93239</name>
</gene>
<reference evidence="1 2" key="1">
    <citation type="submission" date="2014-04" db="EMBL/GenBank/DDBJ databases">
        <authorList>
            <consortium name="DOE Joint Genome Institute"/>
            <person name="Kuo A."/>
            <person name="Tarkka M."/>
            <person name="Buscot F."/>
            <person name="Kohler A."/>
            <person name="Nagy L.G."/>
            <person name="Floudas D."/>
            <person name="Copeland A."/>
            <person name="Barry K.W."/>
            <person name="Cichocki N."/>
            <person name="Veneault-Fourrey C."/>
            <person name="LaButti K."/>
            <person name="Lindquist E.A."/>
            <person name="Lipzen A."/>
            <person name="Lundell T."/>
            <person name="Morin E."/>
            <person name="Murat C."/>
            <person name="Sun H."/>
            <person name="Tunlid A."/>
            <person name="Henrissat B."/>
            <person name="Grigoriev I.V."/>
            <person name="Hibbett D.S."/>
            <person name="Martin F."/>
            <person name="Nordberg H.P."/>
            <person name="Cantor M.N."/>
            <person name="Hua S.X."/>
        </authorList>
    </citation>
    <scope>NUCLEOTIDE SEQUENCE [LARGE SCALE GENOMIC DNA]</scope>
    <source>
        <strain evidence="1 2">F 1598</strain>
    </source>
</reference>
<dbReference type="EMBL" id="KN833097">
    <property type="protein sequence ID" value="KIM73002.1"/>
    <property type="molecule type" value="Genomic_DNA"/>
</dbReference>
<accession>A0A0C3B6P8</accession>
<organism evidence="1 2">
    <name type="scientific">Piloderma croceum (strain F 1598)</name>
    <dbReference type="NCBI Taxonomy" id="765440"/>
    <lineage>
        <taxon>Eukaryota</taxon>
        <taxon>Fungi</taxon>
        <taxon>Dikarya</taxon>
        <taxon>Basidiomycota</taxon>
        <taxon>Agaricomycotina</taxon>
        <taxon>Agaricomycetes</taxon>
        <taxon>Agaricomycetidae</taxon>
        <taxon>Atheliales</taxon>
        <taxon>Atheliaceae</taxon>
        <taxon>Piloderma</taxon>
    </lineage>
</organism>
<keyword evidence="2" id="KW-1185">Reference proteome</keyword>
<dbReference type="HOGENOM" id="CLU_584097_0_0_1"/>
<dbReference type="Proteomes" id="UP000054166">
    <property type="component" value="Unassembled WGS sequence"/>
</dbReference>
<name>A0A0C3B6P8_PILCF</name>
<proteinExistence type="predicted"/>
<reference evidence="2" key="2">
    <citation type="submission" date="2015-01" db="EMBL/GenBank/DDBJ databases">
        <title>Evolutionary Origins and Diversification of the Mycorrhizal Mutualists.</title>
        <authorList>
            <consortium name="DOE Joint Genome Institute"/>
            <consortium name="Mycorrhizal Genomics Consortium"/>
            <person name="Kohler A."/>
            <person name="Kuo A."/>
            <person name="Nagy L.G."/>
            <person name="Floudas D."/>
            <person name="Copeland A."/>
            <person name="Barry K.W."/>
            <person name="Cichocki N."/>
            <person name="Veneault-Fourrey C."/>
            <person name="LaButti K."/>
            <person name="Lindquist E.A."/>
            <person name="Lipzen A."/>
            <person name="Lundell T."/>
            <person name="Morin E."/>
            <person name="Murat C."/>
            <person name="Riley R."/>
            <person name="Ohm R."/>
            <person name="Sun H."/>
            <person name="Tunlid A."/>
            <person name="Henrissat B."/>
            <person name="Grigoriev I.V."/>
            <person name="Hibbett D.S."/>
            <person name="Martin F."/>
        </authorList>
    </citation>
    <scope>NUCLEOTIDE SEQUENCE [LARGE SCALE GENOMIC DNA]</scope>
    <source>
        <strain evidence="2">F 1598</strain>
    </source>
</reference>
<sequence length="468" mass="52909">MILIGFRFTVLEPIFNSLVHAWIGPASRYSHVAPKQNRKVSVRANKDPTIRAGVHKVYKAFRFRFPSTSSEIQNFNIGNTSKSGSDPSPVLPGFKKIIEQHLINFIRIMNYLANCCILICYKSVVHLNRHQTRSFCFGTTNNLMVNVHGHLLILNYEPTLATAMIGYNIFIPFKGSLANSSVMLIAQYLNNAIFTAIKPPNTSPEFIEVIQSIHIAFEPVLRDLKSNQSLSVLDALISESRFPSPYNRLKLDVTIEVQCGDIRYFTGSIDKPRFVGLESALASKPFRSLALTNLESAEIVDLKPKDVWSVTMDEGHHRYTLHLDHLQRDWARIEIDHIRGQIPHPLRTGAVQAAWSYLRDNAAGICEKYAPEHGSLKPSDLMIVINHRSSSKSFVMRGCKEALQKRIVNLSASEDTHEIHFCAKEQCGMWGYWSIDGLSKFVDTMRFQKDGNGSWKADDQDLVIVIHS</sequence>
<evidence type="ECO:0000313" key="1">
    <source>
        <dbReference type="EMBL" id="KIM73002.1"/>
    </source>
</evidence>
<dbReference type="InParanoid" id="A0A0C3B6P8"/>
<dbReference type="AlphaFoldDB" id="A0A0C3B6P8"/>